<dbReference type="WBParaSite" id="jg996">
    <property type="protein sequence ID" value="jg996"/>
    <property type="gene ID" value="jg996"/>
</dbReference>
<evidence type="ECO:0000313" key="3">
    <source>
        <dbReference type="WBParaSite" id="jg996"/>
    </source>
</evidence>
<name>A0A915ESG1_9BILA</name>
<reference evidence="3" key="1">
    <citation type="submission" date="2022-11" db="UniProtKB">
        <authorList>
            <consortium name="WormBaseParasite"/>
        </authorList>
    </citation>
    <scope>IDENTIFICATION</scope>
</reference>
<dbReference type="PANTHER" id="PTHR46068:SF1">
    <property type="entry name" value="TRANSPOSASE IS30-LIKE HTH DOMAIN-CONTAINING PROTEIN"/>
    <property type="match status" value="1"/>
</dbReference>
<protein>
    <submittedName>
        <fullName evidence="3">Tc1-like transposase DDE domain-containing protein</fullName>
    </submittedName>
</protein>
<proteinExistence type="predicted"/>
<dbReference type="GO" id="GO:0003676">
    <property type="term" value="F:nucleic acid binding"/>
    <property type="evidence" value="ECO:0007669"/>
    <property type="project" value="InterPro"/>
</dbReference>
<organism evidence="2 3">
    <name type="scientific">Ditylenchus dipsaci</name>
    <dbReference type="NCBI Taxonomy" id="166011"/>
    <lineage>
        <taxon>Eukaryota</taxon>
        <taxon>Metazoa</taxon>
        <taxon>Ecdysozoa</taxon>
        <taxon>Nematoda</taxon>
        <taxon>Chromadorea</taxon>
        <taxon>Rhabditida</taxon>
        <taxon>Tylenchina</taxon>
        <taxon>Tylenchomorpha</taxon>
        <taxon>Sphaerularioidea</taxon>
        <taxon>Anguinidae</taxon>
        <taxon>Anguininae</taxon>
        <taxon>Ditylenchus</taxon>
    </lineage>
</organism>
<dbReference type="PANTHER" id="PTHR46068">
    <property type="entry name" value="PROTEIN CBG27172"/>
    <property type="match status" value="1"/>
</dbReference>
<dbReference type="AlphaFoldDB" id="A0A915ESG1"/>
<dbReference type="Gene3D" id="3.30.420.10">
    <property type="entry name" value="Ribonuclease H-like superfamily/Ribonuclease H"/>
    <property type="match status" value="1"/>
</dbReference>
<sequence length="274" mass="31964">MGESHTIALTPHYGPTDGSHLIDSHAEFVIVQRGEACPLDSDPLTYWQKMSCVFRSSLRPLLVSVGAMRQTLLRRFQRGSHKSIVFSDEKLFVVEEKFNKQNVRIIAKDIGQASAKGRIVGRIAHPKSVMVWVGNVYWKDSSGVRRRRRQSEWSQLSLKILEEALLPWARRHFRRRHWCFQQVFFQFLSFISFQDSAPAHKARETQAWCRNDLPEFIDVKQWPPYSPDLNPLDDSIWGILEAKVNNRRHREIAQLKTALQEAWEEIDDELLASW</sequence>
<dbReference type="Pfam" id="PF13358">
    <property type="entry name" value="DDE_3"/>
    <property type="match status" value="1"/>
</dbReference>
<keyword evidence="2" id="KW-1185">Reference proteome</keyword>
<dbReference type="InterPro" id="IPR038717">
    <property type="entry name" value="Tc1-like_DDE_dom"/>
</dbReference>
<feature type="domain" description="Tc1-like transposase DDE" evidence="1">
    <location>
        <begin position="195"/>
        <end position="256"/>
    </location>
</feature>
<dbReference type="Proteomes" id="UP000887574">
    <property type="component" value="Unplaced"/>
</dbReference>
<accession>A0A915ESG1</accession>
<evidence type="ECO:0000259" key="1">
    <source>
        <dbReference type="Pfam" id="PF13358"/>
    </source>
</evidence>
<dbReference type="InterPro" id="IPR036397">
    <property type="entry name" value="RNaseH_sf"/>
</dbReference>
<evidence type="ECO:0000313" key="2">
    <source>
        <dbReference type="Proteomes" id="UP000887574"/>
    </source>
</evidence>